<dbReference type="PROSITE" id="PS50088">
    <property type="entry name" value="ANK_REPEAT"/>
    <property type="match status" value="4"/>
</dbReference>
<dbReference type="PRINTS" id="PR01415">
    <property type="entry name" value="ANKYRIN"/>
</dbReference>
<keyword evidence="2 3" id="KW-0040">ANK repeat</keyword>
<sequence length="543" mass="60462">MNQQQDPRISVMRQPEDLLSDEWQPWWQGKGTSVWKMLTSAITGDLHNIKQLLEQEPGLLHCSYRYYFPLYFAIRENHPQLVEFLLKNTPRPGSNPGRLPEIARERGNHAMADFVEKLLRELYDIRPEGETLASTIKQGNLPALQKMIKQQPSLIRAADSFGNKAIHWAVLTRQLPIIRFLLEHGADINAQRPDGARPLDLTNGDYYYRSWYRDLPPQSLQRHEVVAGYLIAYGASYDLSVAAKFGDTGRVRELLDADPSLVKKLPDYVSYYSGYALRNAAGAGHLATVQLLLERGADPNFPELDIAPRGGALHAAIGGHHRLIAQLLLEHGADPNAAVESSGNCMSRAKAFNAPPELINLLALYGGAQTVELLCYYNNLEELSQVFQSNPLLHVPPEALDAAIGEGHQLVVELLLRYQPDLLKKHSLGSISNINFARWLMKNGLNPNNADWLGITPLHRAASEGNIELAALCLEYGANIDAIESDYFSTPLGWAARKGQRSMAAFLLQEGADALAPKHIPWAQPAAWAERMGYEDIVLLLLD</sequence>
<dbReference type="InterPro" id="IPR002110">
    <property type="entry name" value="Ankyrin_rpt"/>
</dbReference>
<dbReference type="PANTHER" id="PTHR24198:SF165">
    <property type="entry name" value="ANKYRIN REPEAT-CONTAINING PROTEIN-RELATED"/>
    <property type="match status" value="1"/>
</dbReference>
<evidence type="ECO:0000256" key="1">
    <source>
        <dbReference type="ARBA" id="ARBA00022737"/>
    </source>
</evidence>
<reference evidence="4 5" key="1">
    <citation type="submission" date="2019-02" db="EMBL/GenBank/DDBJ databases">
        <title>Genomic Encyclopedia of Type Strains, Phase IV (KMG-IV): sequencing the most valuable type-strain genomes for metagenomic binning, comparative biology and taxonomic classification.</title>
        <authorList>
            <person name="Goeker M."/>
        </authorList>
    </citation>
    <scope>NUCLEOTIDE SEQUENCE [LARGE SCALE GENOMIC DNA]</scope>
    <source>
        <strain evidence="4 5">DSM 18116</strain>
    </source>
</reference>
<feature type="repeat" description="ANK" evidence="3">
    <location>
        <begin position="453"/>
        <end position="485"/>
    </location>
</feature>
<evidence type="ECO:0000313" key="4">
    <source>
        <dbReference type="EMBL" id="RZS74959.1"/>
    </source>
</evidence>
<name>A0A4Q7N2D6_9BACT</name>
<dbReference type="PANTHER" id="PTHR24198">
    <property type="entry name" value="ANKYRIN REPEAT AND PROTEIN KINASE DOMAIN-CONTAINING PROTEIN"/>
    <property type="match status" value="1"/>
</dbReference>
<dbReference type="EMBL" id="SGXA01000001">
    <property type="protein sequence ID" value="RZS74959.1"/>
    <property type="molecule type" value="Genomic_DNA"/>
</dbReference>
<evidence type="ECO:0000313" key="5">
    <source>
        <dbReference type="Proteomes" id="UP000293874"/>
    </source>
</evidence>
<evidence type="ECO:0000256" key="3">
    <source>
        <dbReference type="PROSITE-ProRule" id="PRU00023"/>
    </source>
</evidence>
<dbReference type="RefSeq" id="WP_130539377.1">
    <property type="nucleotide sequence ID" value="NZ_CP042431.1"/>
</dbReference>
<organism evidence="4 5">
    <name type="scientific">Pseudobacter ginsenosidimutans</name>
    <dbReference type="NCBI Taxonomy" id="661488"/>
    <lineage>
        <taxon>Bacteria</taxon>
        <taxon>Pseudomonadati</taxon>
        <taxon>Bacteroidota</taxon>
        <taxon>Chitinophagia</taxon>
        <taxon>Chitinophagales</taxon>
        <taxon>Chitinophagaceae</taxon>
        <taxon>Pseudobacter</taxon>
    </lineage>
</organism>
<proteinExistence type="predicted"/>
<keyword evidence="1" id="KW-0677">Repeat</keyword>
<comment type="caution">
    <text evidence="4">The sequence shown here is derived from an EMBL/GenBank/DDBJ whole genome shotgun (WGS) entry which is preliminary data.</text>
</comment>
<dbReference type="Pfam" id="PF12796">
    <property type="entry name" value="Ank_2"/>
    <property type="match status" value="3"/>
</dbReference>
<dbReference type="InterPro" id="IPR036770">
    <property type="entry name" value="Ankyrin_rpt-contain_sf"/>
</dbReference>
<protein>
    <submittedName>
        <fullName evidence="4">Ankyrin repeat protein</fullName>
    </submittedName>
</protein>
<feature type="repeat" description="ANK" evidence="3">
    <location>
        <begin position="272"/>
        <end position="304"/>
    </location>
</feature>
<dbReference type="Gene3D" id="1.25.40.20">
    <property type="entry name" value="Ankyrin repeat-containing domain"/>
    <property type="match status" value="3"/>
</dbReference>
<accession>A0A4Q7N2D6</accession>
<dbReference type="SMART" id="SM00248">
    <property type="entry name" value="ANK"/>
    <property type="match status" value="6"/>
</dbReference>
<feature type="repeat" description="ANK" evidence="3">
    <location>
        <begin position="161"/>
        <end position="193"/>
    </location>
</feature>
<dbReference type="OrthoDB" id="5657095at2"/>
<keyword evidence="5" id="KW-1185">Reference proteome</keyword>
<dbReference type="PROSITE" id="PS50297">
    <property type="entry name" value="ANK_REP_REGION"/>
    <property type="match status" value="2"/>
</dbReference>
<gene>
    <name evidence="4" type="ORF">EV199_0811</name>
</gene>
<feature type="repeat" description="ANK" evidence="3">
    <location>
        <begin position="487"/>
        <end position="519"/>
    </location>
</feature>
<evidence type="ECO:0000256" key="2">
    <source>
        <dbReference type="ARBA" id="ARBA00023043"/>
    </source>
</evidence>
<dbReference type="Proteomes" id="UP000293874">
    <property type="component" value="Unassembled WGS sequence"/>
</dbReference>
<dbReference type="AlphaFoldDB" id="A0A4Q7N2D6"/>
<dbReference type="SUPFAM" id="SSF48403">
    <property type="entry name" value="Ankyrin repeat"/>
    <property type="match status" value="1"/>
</dbReference>